<dbReference type="PATRIC" id="fig|1423771.3.peg.203"/>
<organism evidence="1 2">
    <name type="scientific">Limosilactobacillus mucosae DSM 13345</name>
    <dbReference type="NCBI Taxonomy" id="1423771"/>
    <lineage>
        <taxon>Bacteria</taxon>
        <taxon>Bacillati</taxon>
        <taxon>Bacillota</taxon>
        <taxon>Bacilli</taxon>
        <taxon>Lactobacillales</taxon>
        <taxon>Lactobacillaceae</taxon>
        <taxon>Limosilactobacillus</taxon>
    </lineage>
</organism>
<gene>
    <name evidence="1" type="ORF">FC47_GL000201</name>
</gene>
<sequence length="104" mass="11403">MAKAFDVSEDTVKRIAGDKIQFKQIGQTRKAVLGEGVSDYIGNNLTIPECSRLLGRSLSDDPKGAFLGITIYGAPDTGDHVIPLEDVIHGYNLYLNDIDDGYWD</sequence>
<evidence type="ECO:0000313" key="2">
    <source>
        <dbReference type="Proteomes" id="UP000050901"/>
    </source>
</evidence>
<accession>A0A0R1P035</accession>
<comment type="caution">
    <text evidence="1">The sequence shown here is derived from an EMBL/GenBank/DDBJ whole genome shotgun (WGS) entry which is preliminary data.</text>
</comment>
<evidence type="ECO:0000313" key="1">
    <source>
        <dbReference type="EMBL" id="KRL25670.1"/>
    </source>
</evidence>
<protein>
    <submittedName>
        <fullName evidence="1">Uncharacterized protein</fullName>
    </submittedName>
</protein>
<dbReference type="AlphaFoldDB" id="A0A0R1P035"/>
<proteinExistence type="predicted"/>
<dbReference type="Proteomes" id="UP000050901">
    <property type="component" value="Unassembled WGS sequence"/>
</dbReference>
<reference evidence="1 2" key="1">
    <citation type="journal article" date="2015" name="Genome Announc.">
        <title>Expanding the biotechnology potential of lactobacilli through comparative genomics of 213 strains and associated genera.</title>
        <authorList>
            <person name="Sun Z."/>
            <person name="Harris H.M."/>
            <person name="McCann A."/>
            <person name="Guo C."/>
            <person name="Argimon S."/>
            <person name="Zhang W."/>
            <person name="Yang X."/>
            <person name="Jeffery I.B."/>
            <person name="Cooney J.C."/>
            <person name="Kagawa T.F."/>
            <person name="Liu W."/>
            <person name="Song Y."/>
            <person name="Salvetti E."/>
            <person name="Wrobel A."/>
            <person name="Rasinkangas P."/>
            <person name="Parkhill J."/>
            <person name="Rea M.C."/>
            <person name="O'Sullivan O."/>
            <person name="Ritari J."/>
            <person name="Douillard F.P."/>
            <person name="Paul Ross R."/>
            <person name="Yang R."/>
            <person name="Briner A.E."/>
            <person name="Felis G.E."/>
            <person name="de Vos W.M."/>
            <person name="Barrangou R."/>
            <person name="Klaenhammer T.R."/>
            <person name="Caufield P.W."/>
            <person name="Cui Y."/>
            <person name="Zhang H."/>
            <person name="O'Toole P.W."/>
        </authorList>
    </citation>
    <scope>NUCLEOTIDE SEQUENCE [LARGE SCALE GENOMIC DNA]</scope>
    <source>
        <strain evidence="1 2">DSM 13345</strain>
    </source>
</reference>
<dbReference type="EMBL" id="AZEQ01000010">
    <property type="protein sequence ID" value="KRL25670.1"/>
    <property type="molecule type" value="Genomic_DNA"/>
</dbReference>
<name>A0A0R1P035_LIMMU</name>